<evidence type="ECO:0000313" key="3">
    <source>
        <dbReference type="Proteomes" id="UP001295684"/>
    </source>
</evidence>
<keyword evidence="3" id="KW-1185">Reference proteome</keyword>
<dbReference type="Proteomes" id="UP001295684">
    <property type="component" value="Unassembled WGS sequence"/>
</dbReference>
<feature type="region of interest" description="Disordered" evidence="1">
    <location>
        <begin position="127"/>
        <end position="160"/>
    </location>
</feature>
<dbReference type="AlphaFoldDB" id="A0AAD1XBG1"/>
<feature type="region of interest" description="Disordered" evidence="1">
    <location>
        <begin position="1"/>
        <end position="45"/>
    </location>
</feature>
<reference evidence="2" key="1">
    <citation type="submission" date="2023-07" db="EMBL/GenBank/DDBJ databases">
        <authorList>
            <consortium name="AG Swart"/>
            <person name="Singh M."/>
            <person name="Singh A."/>
            <person name="Seah K."/>
            <person name="Emmerich C."/>
        </authorList>
    </citation>
    <scope>NUCLEOTIDE SEQUENCE</scope>
    <source>
        <strain evidence="2">DP1</strain>
    </source>
</reference>
<accession>A0AAD1XBG1</accession>
<dbReference type="EMBL" id="CAMPGE010005968">
    <property type="protein sequence ID" value="CAI2364816.1"/>
    <property type="molecule type" value="Genomic_DNA"/>
</dbReference>
<protein>
    <submittedName>
        <fullName evidence="2">Uncharacterized protein</fullName>
    </submittedName>
</protein>
<evidence type="ECO:0000313" key="2">
    <source>
        <dbReference type="EMBL" id="CAI2364816.1"/>
    </source>
</evidence>
<organism evidence="2 3">
    <name type="scientific">Euplotes crassus</name>
    <dbReference type="NCBI Taxonomy" id="5936"/>
    <lineage>
        <taxon>Eukaryota</taxon>
        <taxon>Sar</taxon>
        <taxon>Alveolata</taxon>
        <taxon>Ciliophora</taxon>
        <taxon>Intramacronucleata</taxon>
        <taxon>Spirotrichea</taxon>
        <taxon>Hypotrichia</taxon>
        <taxon>Euplotida</taxon>
        <taxon>Euplotidae</taxon>
        <taxon>Moneuplotes</taxon>
    </lineage>
</organism>
<proteinExistence type="predicted"/>
<name>A0AAD1XBG1_EUPCR</name>
<sequence>MSGTIPGPSLNAFPSRQELKNFSNPPSYDFKDGSPQDRTNERGNINGKRKLNILKRHSVTEDPSDLLIGISDMFVNTDLMRKISDPSQHTKDGMKKVDWKIVSKSILNRFAPSHNIFMQQLDILRSKKDDDESEEDEKAENDPKESPGISPKVKKNKGHEVCKSHKLKSASVKKYDTWNDKYSSSPHLQKISEIKDKHKISRLKLKLLCDIIKNDNKEIVTNVKTKRNSCQTRSQKFKIKISMKRTKQQSLDRKEAKVKTCKGNTHHKSIISKMSTGESQTFEDKCRPKTSCNLKSKFQIPMQKSNKEQTRPLIHASRRIKIKRTYSKDKKTKRLFFNRGSASIPRVAFLKTQNYNLFPCQDGAASIQNDMNFAPNHLFKNPQQVRRSIEVHKKTISALNPRQRMAKIYLQNLLA</sequence>
<gene>
    <name evidence="2" type="ORF">ECRASSUSDP1_LOCUS6165</name>
</gene>
<evidence type="ECO:0000256" key="1">
    <source>
        <dbReference type="SAM" id="MobiDB-lite"/>
    </source>
</evidence>
<feature type="compositionally biased region" description="Basic and acidic residues" evidence="1">
    <location>
        <begin position="29"/>
        <end position="41"/>
    </location>
</feature>
<comment type="caution">
    <text evidence="2">The sequence shown here is derived from an EMBL/GenBank/DDBJ whole genome shotgun (WGS) entry which is preliminary data.</text>
</comment>